<dbReference type="EMBL" id="JBHUEY010000001">
    <property type="protein sequence ID" value="MFD1782398.1"/>
    <property type="molecule type" value="Genomic_DNA"/>
</dbReference>
<protein>
    <submittedName>
        <fullName evidence="1">DUF2855 family protein</fullName>
    </submittedName>
</protein>
<dbReference type="RefSeq" id="WP_377280546.1">
    <property type="nucleotide sequence ID" value="NZ_JBHRSI010000001.1"/>
</dbReference>
<gene>
    <name evidence="1" type="ORF">ACFSC0_03245</name>
</gene>
<dbReference type="InterPro" id="IPR021276">
    <property type="entry name" value="DUF2855"/>
</dbReference>
<dbReference type="Pfam" id="PF11017">
    <property type="entry name" value="DUF2855"/>
    <property type="match status" value="1"/>
</dbReference>
<dbReference type="Proteomes" id="UP001597237">
    <property type="component" value="Unassembled WGS sequence"/>
</dbReference>
<evidence type="ECO:0000313" key="1">
    <source>
        <dbReference type="EMBL" id="MFD1782398.1"/>
    </source>
</evidence>
<name>A0ABW4MXV4_9CAUL</name>
<organism evidence="1 2">
    <name type="scientific">Phenylobacterium terrae</name>
    <dbReference type="NCBI Taxonomy" id="2665495"/>
    <lineage>
        <taxon>Bacteria</taxon>
        <taxon>Pseudomonadati</taxon>
        <taxon>Pseudomonadota</taxon>
        <taxon>Alphaproteobacteria</taxon>
        <taxon>Caulobacterales</taxon>
        <taxon>Caulobacteraceae</taxon>
        <taxon>Phenylobacterium</taxon>
    </lineage>
</organism>
<proteinExistence type="predicted"/>
<sequence>MDGWDMLVAKDDLRRTQVAPSDAATRELAEGEALLEVESFALTANNVTYGALGDAFGYWKFFPAPEGWGRIPVWGFAKVVRSRASDAPEGLRLFGYWPMSSHHVARLQKTPTGVADTSPHRAELPPTYNAYTPAPGDALDDYRSLLRPLFTTGWLIDDQLSEDPSVKALVLSSASSKTAMSLAWCARRRGLKVVGLTSAGSVELLNGLGLYDEVLPYEAAGQLAAEGPTVYVDFAARADVTLAVHRALGPALVRSVIVGLTHWESADPGAPPPDVGPAPAVFFAPDQIQKRLKEWGLAAFQQRYDEALRGFVADATWLKLRHRRGVEALQALYADVLEGRVRPDEGHIVSPR</sequence>
<reference evidence="2" key="1">
    <citation type="journal article" date="2019" name="Int. J. Syst. Evol. Microbiol.">
        <title>The Global Catalogue of Microorganisms (GCM) 10K type strain sequencing project: providing services to taxonomists for standard genome sequencing and annotation.</title>
        <authorList>
            <consortium name="The Broad Institute Genomics Platform"/>
            <consortium name="The Broad Institute Genome Sequencing Center for Infectious Disease"/>
            <person name="Wu L."/>
            <person name="Ma J."/>
        </authorList>
    </citation>
    <scope>NUCLEOTIDE SEQUENCE [LARGE SCALE GENOMIC DNA]</scope>
    <source>
        <strain evidence="2">DFY28</strain>
    </source>
</reference>
<accession>A0ABW4MXV4</accession>
<keyword evidence="2" id="KW-1185">Reference proteome</keyword>
<comment type="caution">
    <text evidence="1">The sequence shown here is derived from an EMBL/GenBank/DDBJ whole genome shotgun (WGS) entry which is preliminary data.</text>
</comment>
<evidence type="ECO:0000313" key="2">
    <source>
        <dbReference type="Proteomes" id="UP001597237"/>
    </source>
</evidence>